<accession>A0ABY4RZ05</accession>
<dbReference type="PANTHER" id="PTHR36842">
    <property type="entry name" value="PROTEIN TOLB HOMOLOG"/>
    <property type="match status" value="1"/>
</dbReference>
<feature type="chain" id="PRO_5045346353" description="Translocation protein TolB" evidence="1">
    <location>
        <begin position="38"/>
        <end position="440"/>
    </location>
</feature>
<dbReference type="RefSeq" id="WP_249862364.1">
    <property type="nucleotide sequence ID" value="NZ_CP027059.1"/>
</dbReference>
<keyword evidence="3" id="KW-1185">Reference proteome</keyword>
<dbReference type="EMBL" id="CP027059">
    <property type="protein sequence ID" value="UQZ86861.1"/>
    <property type="molecule type" value="Genomic_DNA"/>
</dbReference>
<dbReference type="Gene3D" id="2.120.10.30">
    <property type="entry name" value="TolB, C-terminal domain"/>
    <property type="match status" value="1"/>
</dbReference>
<protein>
    <recommendedName>
        <fullName evidence="4">Translocation protein TolB</fullName>
    </recommendedName>
</protein>
<reference evidence="2" key="1">
    <citation type="submission" date="2018-02" db="EMBL/GenBank/DDBJ databases">
        <authorList>
            <person name="Kim S.-K."/>
            <person name="Jung H.-I."/>
            <person name="Lee S.-W."/>
        </authorList>
    </citation>
    <scope>NUCLEOTIDE SEQUENCE</scope>
    <source>
        <strain evidence="2">SK3146</strain>
    </source>
</reference>
<evidence type="ECO:0000256" key="1">
    <source>
        <dbReference type="SAM" id="SignalP"/>
    </source>
</evidence>
<gene>
    <name evidence="2" type="ORF">SK3146_06154</name>
</gene>
<name>A0ABY4RZ05_9BACL</name>
<sequence>MKIRQKFLGKHLFVWKRIFCLLAAVLLTAGFCGESYADPESAPVHPVKAAFVRKGNLWVKAGTEEKQLTDLGGVSGPKWSYDGQWIAYNRSQNGSDQEVWLYNAKDGRHEQIYARGGTNLQWSPVRNMLAFQDQTVLNITDTDVLPRQHFDNVALGVNNYSWLPDGSGFLASTAADRLPDGWTNPVLYLIPYDAKMDDKKMKRFFTIPSELTGGSVTVLSIGTSIFKWSADRRWISFVVHPTASWSADSDMLCLLSADGKRFKPVDEMLANSGWFKWAPARSRLAYIQGGGRMALENKHLKVKELPALHLPALTPKGYADVGFTWVTSEKLVVSRSAESAWQQDPSQRPLPALVQLNIQDPQQQPVSSPPAGYGDYAPQYLKSSRRLGWVRSNREKAGVMLGKDNGAEAVLWIESVDLGSNYYEQWDWSEVLCWYDGTSS</sequence>
<evidence type="ECO:0000313" key="3">
    <source>
        <dbReference type="Proteomes" id="UP001057134"/>
    </source>
</evidence>
<organism evidence="2 3">
    <name type="scientific">Paenibacillus konkukensis</name>
    <dbReference type="NCBI Taxonomy" id="2020716"/>
    <lineage>
        <taxon>Bacteria</taxon>
        <taxon>Bacillati</taxon>
        <taxon>Bacillota</taxon>
        <taxon>Bacilli</taxon>
        <taxon>Bacillales</taxon>
        <taxon>Paenibacillaceae</taxon>
        <taxon>Paenibacillus</taxon>
    </lineage>
</organism>
<evidence type="ECO:0000313" key="2">
    <source>
        <dbReference type="EMBL" id="UQZ86861.1"/>
    </source>
</evidence>
<reference evidence="2" key="2">
    <citation type="journal article" date="2021" name="J Anim Sci Technol">
        <title>Complete genome sequence of Paenibacillus konkukensis sp. nov. SK3146 as a potential probiotic strain.</title>
        <authorList>
            <person name="Jung H.I."/>
            <person name="Park S."/>
            <person name="Niu K.M."/>
            <person name="Lee S.W."/>
            <person name="Kothari D."/>
            <person name="Yi K.J."/>
            <person name="Kim S.K."/>
        </authorList>
    </citation>
    <scope>NUCLEOTIDE SEQUENCE</scope>
    <source>
        <strain evidence="2">SK3146</strain>
    </source>
</reference>
<dbReference type="InterPro" id="IPR011042">
    <property type="entry name" value="6-blade_b-propeller_TolB-like"/>
</dbReference>
<dbReference type="SUPFAM" id="SSF82171">
    <property type="entry name" value="DPP6 N-terminal domain-like"/>
    <property type="match status" value="1"/>
</dbReference>
<proteinExistence type="predicted"/>
<evidence type="ECO:0008006" key="4">
    <source>
        <dbReference type="Google" id="ProtNLM"/>
    </source>
</evidence>
<keyword evidence="1" id="KW-0732">Signal</keyword>
<feature type="signal peptide" evidence="1">
    <location>
        <begin position="1"/>
        <end position="37"/>
    </location>
</feature>
<dbReference type="Proteomes" id="UP001057134">
    <property type="component" value="Chromosome"/>
</dbReference>
<dbReference type="PANTHER" id="PTHR36842:SF1">
    <property type="entry name" value="PROTEIN TOLB"/>
    <property type="match status" value="1"/>
</dbReference>